<name>E9GZP8_DAPPU</name>
<evidence type="ECO:0000313" key="2">
    <source>
        <dbReference type="EMBL" id="EFX75067.1"/>
    </source>
</evidence>
<gene>
    <name evidence="2" type="ORF">DAPPUDRAFT_323765</name>
</gene>
<dbReference type="EMBL" id="GL732578">
    <property type="protein sequence ID" value="EFX75067.1"/>
    <property type="molecule type" value="Genomic_DNA"/>
</dbReference>
<protein>
    <submittedName>
        <fullName evidence="2">Uncharacterized protein</fullName>
    </submittedName>
</protein>
<dbReference type="HOGENOM" id="CLU_107746_0_0_1"/>
<dbReference type="Proteomes" id="UP000000305">
    <property type="component" value="Unassembled WGS sequence"/>
</dbReference>
<dbReference type="InParanoid" id="E9GZP8"/>
<proteinExistence type="predicted"/>
<reference evidence="2 3" key="1">
    <citation type="journal article" date="2011" name="Science">
        <title>The ecoresponsive genome of Daphnia pulex.</title>
        <authorList>
            <person name="Colbourne J.K."/>
            <person name="Pfrender M.E."/>
            <person name="Gilbert D."/>
            <person name="Thomas W.K."/>
            <person name="Tucker A."/>
            <person name="Oakley T.H."/>
            <person name="Tokishita S."/>
            <person name="Aerts A."/>
            <person name="Arnold G.J."/>
            <person name="Basu M.K."/>
            <person name="Bauer D.J."/>
            <person name="Caceres C.E."/>
            <person name="Carmel L."/>
            <person name="Casola C."/>
            <person name="Choi J.H."/>
            <person name="Detter J.C."/>
            <person name="Dong Q."/>
            <person name="Dusheyko S."/>
            <person name="Eads B.D."/>
            <person name="Frohlich T."/>
            <person name="Geiler-Samerotte K.A."/>
            <person name="Gerlach D."/>
            <person name="Hatcher P."/>
            <person name="Jogdeo S."/>
            <person name="Krijgsveld J."/>
            <person name="Kriventseva E.V."/>
            <person name="Kultz D."/>
            <person name="Laforsch C."/>
            <person name="Lindquist E."/>
            <person name="Lopez J."/>
            <person name="Manak J.R."/>
            <person name="Muller J."/>
            <person name="Pangilinan J."/>
            <person name="Patwardhan R.P."/>
            <person name="Pitluck S."/>
            <person name="Pritham E.J."/>
            <person name="Rechtsteiner A."/>
            <person name="Rho M."/>
            <person name="Rogozin I.B."/>
            <person name="Sakarya O."/>
            <person name="Salamov A."/>
            <person name="Schaack S."/>
            <person name="Shapiro H."/>
            <person name="Shiga Y."/>
            <person name="Skalitzky C."/>
            <person name="Smith Z."/>
            <person name="Souvorov A."/>
            <person name="Sung W."/>
            <person name="Tang Z."/>
            <person name="Tsuchiya D."/>
            <person name="Tu H."/>
            <person name="Vos H."/>
            <person name="Wang M."/>
            <person name="Wolf Y.I."/>
            <person name="Yamagata H."/>
            <person name="Yamada T."/>
            <person name="Ye Y."/>
            <person name="Shaw J.R."/>
            <person name="Andrews J."/>
            <person name="Crease T.J."/>
            <person name="Tang H."/>
            <person name="Lucas S.M."/>
            <person name="Robertson H.M."/>
            <person name="Bork P."/>
            <person name="Koonin E.V."/>
            <person name="Zdobnov E.M."/>
            <person name="Grigoriev I.V."/>
            <person name="Lynch M."/>
            <person name="Boore J.L."/>
        </authorList>
    </citation>
    <scope>NUCLEOTIDE SEQUENCE [LARGE SCALE GENOMIC DNA]</scope>
</reference>
<sequence>MDNIWADFKNSSLKWMFRSIMALSMSQNKQVVTNLKEADAKQLKQPKLEVSKYPHVLGEVEESRVDFENLLCQKILTYLGRKRRKMGIKKSTKGGRPTLNKNKKISDGRARRTTVGDTELDLVSYKANNEKMLDLYANSNGVISQALITLWKETYAGRRKPIEDGVLTVSAAKTQWENNRKLSFAPYNPIFNFVTKKCEQCEKYLPNSMERRDTMMVCMPSHNG</sequence>
<evidence type="ECO:0000313" key="3">
    <source>
        <dbReference type="Proteomes" id="UP000000305"/>
    </source>
</evidence>
<dbReference type="KEGG" id="dpx:DAPPUDRAFT_323765"/>
<accession>E9GZP8</accession>
<evidence type="ECO:0000256" key="1">
    <source>
        <dbReference type="SAM" id="MobiDB-lite"/>
    </source>
</evidence>
<dbReference type="AlphaFoldDB" id="E9GZP8"/>
<feature type="region of interest" description="Disordered" evidence="1">
    <location>
        <begin position="88"/>
        <end position="111"/>
    </location>
</feature>
<keyword evidence="3" id="KW-1185">Reference proteome</keyword>
<dbReference type="OrthoDB" id="6394947at2759"/>
<organism evidence="2 3">
    <name type="scientific">Daphnia pulex</name>
    <name type="common">Water flea</name>
    <dbReference type="NCBI Taxonomy" id="6669"/>
    <lineage>
        <taxon>Eukaryota</taxon>
        <taxon>Metazoa</taxon>
        <taxon>Ecdysozoa</taxon>
        <taxon>Arthropoda</taxon>
        <taxon>Crustacea</taxon>
        <taxon>Branchiopoda</taxon>
        <taxon>Diplostraca</taxon>
        <taxon>Cladocera</taxon>
        <taxon>Anomopoda</taxon>
        <taxon>Daphniidae</taxon>
        <taxon>Daphnia</taxon>
    </lineage>
</organism>